<evidence type="ECO:0000313" key="4">
    <source>
        <dbReference type="Proteomes" id="UP000268553"/>
    </source>
</evidence>
<reference evidence="3 4" key="1">
    <citation type="submission" date="2018-12" db="EMBL/GenBank/DDBJ databases">
        <authorList>
            <person name="Kim S.-J."/>
            <person name="Jung G.-Y."/>
        </authorList>
    </citation>
    <scope>NUCLEOTIDE SEQUENCE [LARGE SCALE GENOMIC DNA]</scope>
    <source>
        <strain evidence="3 4">03SU3-P</strain>
    </source>
</reference>
<organism evidence="3 4">
    <name type="scientific">Sphingorhabdus wooponensis</name>
    <dbReference type="NCBI Taxonomy" id="940136"/>
    <lineage>
        <taxon>Bacteria</taxon>
        <taxon>Pseudomonadati</taxon>
        <taxon>Pseudomonadota</taxon>
        <taxon>Alphaproteobacteria</taxon>
        <taxon>Sphingomonadales</taxon>
        <taxon>Sphingomonadaceae</taxon>
        <taxon>Sphingorhabdus</taxon>
    </lineage>
</organism>
<dbReference type="Pfam" id="PF03713">
    <property type="entry name" value="DUF305"/>
    <property type="match status" value="1"/>
</dbReference>
<dbReference type="Gene3D" id="1.20.1260.10">
    <property type="match status" value="1"/>
</dbReference>
<dbReference type="AlphaFoldDB" id="A0A426RR14"/>
<proteinExistence type="predicted"/>
<protein>
    <submittedName>
        <fullName evidence="3">DUF305 domain-containing protein</fullName>
    </submittedName>
</protein>
<dbReference type="PANTHER" id="PTHR36933:SF1">
    <property type="entry name" value="SLL0788 PROTEIN"/>
    <property type="match status" value="1"/>
</dbReference>
<gene>
    <name evidence="3" type="ORF">D7D48_00430</name>
</gene>
<comment type="caution">
    <text evidence="3">The sequence shown here is derived from an EMBL/GenBank/DDBJ whole genome shotgun (WGS) entry which is preliminary data.</text>
</comment>
<feature type="chain" id="PRO_5019330822" evidence="1">
    <location>
        <begin position="22"/>
        <end position="138"/>
    </location>
</feature>
<keyword evidence="4" id="KW-1185">Reference proteome</keyword>
<accession>A0A426RR14</accession>
<keyword evidence="1" id="KW-0732">Signal</keyword>
<evidence type="ECO:0000259" key="2">
    <source>
        <dbReference type="Pfam" id="PF03713"/>
    </source>
</evidence>
<feature type="domain" description="DUF305" evidence="2">
    <location>
        <begin position="65"/>
        <end position="129"/>
    </location>
</feature>
<dbReference type="InterPro" id="IPR005183">
    <property type="entry name" value="DUF305_CopM-like"/>
</dbReference>
<dbReference type="RefSeq" id="WP_125229432.1">
    <property type="nucleotide sequence ID" value="NZ_RWJI01000001.1"/>
</dbReference>
<feature type="signal peptide" evidence="1">
    <location>
        <begin position="1"/>
        <end position="21"/>
    </location>
</feature>
<dbReference type="InterPro" id="IPR012347">
    <property type="entry name" value="Ferritin-like"/>
</dbReference>
<dbReference type="PROSITE" id="PS51257">
    <property type="entry name" value="PROKAR_LIPOPROTEIN"/>
    <property type="match status" value="1"/>
</dbReference>
<evidence type="ECO:0000256" key="1">
    <source>
        <dbReference type="SAM" id="SignalP"/>
    </source>
</evidence>
<dbReference type="EMBL" id="RWJI01000001">
    <property type="protein sequence ID" value="RRQ51417.1"/>
    <property type="molecule type" value="Genomic_DNA"/>
</dbReference>
<dbReference type="PANTHER" id="PTHR36933">
    <property type="entry name" value="SLL0788 PROTEIN"/>
    <property type="match status" value="1"/>
</dbReference>
<dbReference type="OrthoDB" id="517560at2"/>
<sequence length="138" mass="14336">MKTLPLTLSALLFLAACQQPAADESAATPEAAADATASYNAAQKAYAAANDKMHAGMGTINADADIAFMQGMIPHHMGAVDMAKVALEHGKDPEVRALAQKVIAAQEAEIKDMQAWLDKKGVAAEKPLTAADHAAMGH</sequence>
<dbReference type="Proteomes" id="UP000268553">
    <property type="component" value="Unassembled WGS sequence"/>
</dbReference>
<evidence type="ECO:0000313" key="3">
    <source>
        <dbReference type="EMBL" id="RRQ51417.1"/>
    </source>
</evidence>
<name>A0A426RR14_9SPHN</name>